<organism evidence="1 2">
    <name type="scientific">Candidatus Gottesmanbacteria bacterium RIFCSPHIGHO2_01_FULL_39_10</name>
    <dbReference type="NCBI Taxonomy" id="1798375"/>
    <lineage>
        <taxon>Bacteria</taxon>
        <taxon>Candidatus Gottesmaniibacteriota</taxon>
    </lineage>
</organism>
<gene>
    <name evidence="1" type="ORF">A2773_03315</name>
</gene>
<evidence type="ECO:0000313" key="1">
    <source>
        <dbReference type="EMBL" id="OGG13506.1"/>
    </source>
</evidence>
<accession>A0A1F5ZLZ3</accession>
<reference evidence="1 2" key="1">
    <citation type="journal article" date="2016" name="Nat. Commun.">
        <title>Thousands of microbial genomes shed light on interconnected biogeochemical processes in an aquifer system.</title>
        <authorList>
            <person name="Anantharaman K."/>
            <person name="Brown C.T."/>
            <person name="Hug L.A."/>
            <person name="Sharon I."/>
            <person name="Castelle C.J."/>
            <person name="Probst A.J."/>
            <person name="Thomas B.C."/>
            <person name="Singh A."/>
            <person name="Wilkins M.J."/>
            <person name="Karaoz U."/>
            <person name="Brodie E.L."/>
            <person name="Williams K.H."/>
            <person name="Hubbard S.S."/>
            <person name="Banfield J.F."/>
        </authorList>
    </citation>
    <scope>NUCLEOTIDE SEQUENCE [LARGE SCALE GENOMIC DNA]</scope>
</reference>
<dbReference type="AlphaFoldDB" id="A0A1F5ZLZ3"/>
<evidence type="ECO:0000313" key="2">
    <source>
        <dbReference type="Proteomes" id="UP000177383"/>
    </source>
</evidence>
<protein>
    <submittedName>
        <fullName evidence="1">Uncharacterized protein</fullName>
    </submittedName>
</protein>
<sequence length="197" mass="22701">MTNKPKRRKFRVISTKRNKGLEPLPTGVGIIGYNEEIHDEDSLEFTYKLPLGAIKRLITSYYDDIRSYDEENIYLATSSSSGLRGEPYCYRMLSDIGNQLDKHGLNGKKIDDEIFDNGFKAGYEKMKRFNKNHGFDVMETFKPCNDTECCNYTDSLSLKLRLLRELFKEALFYVKVILINRSFSADTKVSVSLNSKS</sequence>
<name>A0A1F5ZLZ3_9BACT</name>
<dbReference type="STRING" id="1798375.A2773_03315"/>
<dbReference type="Proteomes" id="UP000177383">
    <property type="component" value="Unassembled WGS sequence"/>
</dbReference>
<proteinExistence type="predicted"/>
<comment type="caution">
    <text evidence="1">The sequence shown here is derived from an EMBL/GenBank/DDBJ whole genome shotgun (WGS) entry which is preliminary data.</text>
</comment>
<dbReference type="EMBL" id="MFJE01000051">
    <property type="protein sequence ID" value="OGG13506.1"/>
    <property type="molecule type" value="Genomic_DNA"/>
</dbReference>